<sequence>MADPVSSLKHITQIALTIKEAVDTVRRNKEDCVQIRRRVARVSDVLSWLQETGNVTTCSNRAMGDALEDLSETLRHAHALVVSCQEKNAVCLLCVATALSNKLRRANDHVSDQMMVAILDATLHATCALGQIQGDVKHDVMYALPVTEITDDIEVTLAKKEEPKLPPPPMEAGAEFEEVRAQDSGFFSHVRSDICTVHSSLLCDFYMTIMPVYLS</sequence>
<proteinExistence type="predicted"/>
<dbReference type="PANTHER" id="PTHR35832:SF9">
    <property type="entry name" value="OS12G0276800 PROTEIN"/>
    <property type="match status" value="1"/>
</dbReference>
<dbReference type="Gene3D" id="1.20.930.20">
    <property type="entry name" value="Adaptor protein Cbl, N-terminal domain"/>
    <property type="match status" value="1"/>
</dbReference>
<dbReference type="InterPro" id="IPR059179">
    <property type="entry name" value="MLKL-like_MCAfunc"/>
</dbReference>
<dbReference type="OMA" id="CALGQIQ"/>
<protein>
    <recommendedName>
        <fullName evidence="1">Mixed lineage kinase domain-containing protein</fullName>
    </recommendedName>
</protein>
<dbReference type="GO" id="GO:0007166">
    <property type="term" value="P:cell surface receptor signaling pathway"/>
    <property type="evidence" value="ECO:0007669"/>
    <property type="project" value="InterPro"/>
</dbReference>
<dbReference type="InterPro" id="IPR036537">
    <property type="entry name" value="Adaptor_Cbl_N_dom_sf"/>
</dbReference>
<feature type="domain" description="Mixed lineage kinase" evidence="1">
    <location>
        <begin position="8"/>
        <end position="114"/>
    </location>
</feature>
<dbReference type="Gramene" id="BGIOSGA034706-TA">
    <property type="protein sequence ID" value="BGIOSGA034706-PA"/>
    <property type="gene ID" value="BGIOSGA034706"/>
</dbReference>
<dbReference type="STRING" id="39946.A2ZAY1"/>
<dbReference type="Proteomes" id="UP000007015">
    <property type="component" value="Chromosome 11"/>
</dbReference>
<evidence type="ECO:0000259" key="1">
    <source>
        <dbReference type="Pfam" id="PF22215"/>
    </source>
</evidence>
<evidence type="ECO:0000313" key="2">
    <source>
        <dbReference type="EMBL" id="EAY79765.1"/>
    </source>
</evidence>
<gene>
    <name evidence="2" type="ORF">OsI_34922</name>
</gene>
<dbReference type="CDD" id="cd21037">
    <property type="entry name" value="MLKL_NTD"/>
    <property type="match status" value="1"/>
</dbReference>
<dbReference type="HOGENOM" id="CLU_128981_1_0_1"/>
<organism evidence="2 3">
    <name type="scientific">Oryza sativa subsp. indica</name>
    <name type="common">Rice</name>
    <dbReference type="NCBI Taxonomy" id="39946"/>
    <lineage>
        <taxon>Eukaryota</taxon>
        <taxon>Viridiplantae</taxon>
        <taxon>Streptophyta</taxon>
        <taxon>Embryophyta</taxon>
        <taxon>Tracheophyta</taxon>
        <taxon>Spermatophyta</taxon>
        <taxon>Magnoliopsida</taxon>
        <taxon>Liliopsida</taxon>
        <taxon>Poales</taxon>
        <taxon>Poaceae</taxon>
        <taxon>BOP clade</taxon>
        <taxon>Oryzoideae</taxon>
        <taxon>Oryzeae</taxon>
        <taxon>Oryzinae</taxon>
        <taxon>Oryza</taxon>
        <taxon>Oryza sativa</taxon>
    </lineage>
</organism>
<keyword evidence="3" id="KW-1185">Reference proteome</keyword>
<dbReference type="EMBL" id="CM000136">
    <property type="protein sequence ID" value="EAY79765.1"/>
    <property type="molecule type" value="Genomic_DNA"/>
</dbReference>
<dbReference type="AlphaFoldDB" id="A2ZAY1"/>
<name>A2ZAY1_ORYSI</name>
<dbReference type="Pfam" id="PF22215">
    <property type="entry name" value="MLKL_N"/>
    <property type="match status" value="1"/>
</dbReference>
<evidence type="ECO:0000313" key="3">
    <source>
        <dbReference type="Proteomes" id="UP000007015"/>
    </source>
</evidence>
<reference evidence="2 3" key="1">
    <citation type="journal article" date="2005" name="PLoS Biol.">
        <title>The genomes of Oryza sativa: a history of duplications.</title>
        <authorList>
            <person name="Yu J."/>
            <person name="Wang J."/>
            <person name="Lin W."/>
            <person name="Li S."/>
            <person name="Li H."/>
            <person name="Zhou J."/>
            <person name="Ni P."/>
            <person name="Dong W."/>
            <person name="Hu S."/>
            <person name="Zeng C."/>
            <person name="Zhang J."/>
            <person name="Zhang Y."/>
            <person name="Li R."/>
            <person name="Xu Z."/>
            <person name="Li S."/>
            <person name="Li X."/>
            <person name="Zheng H."/>
            <person name="Cong L."/>
            <person name="Lin L."/>
            <person name="Yin J."/>
            <person name="Geng J."/>
            <person name="Li G."/>
            <person name="Shi J."/>
            <person name="Liu J."/>
            <person name="Lv H."/>
            <person name="Li J."/>
            <person name="Wang J."/>
            <person name="Deng Y."/>
            <person name="Ran L."/>
            <person name="Shi X."/>
            <person name="Wang X."/>
            <person name="Wu Q."/>
            <person name="Li C."/>
            <person name="Ren X."/>
            <person name="Wang J."/>
            <person name="Wang X."/>
            <person name="Li D."/>
            <person name="Liu D."/>
            <person name="Zhang X."/>
            <person name="Ji Z."/>
            <person name="Zhao W."/>
            <person name="Sun Y."/>
            <person name="Zhang Z."/>
            <person name="Bao J."/>
            <person name="Han Y."/>
            <person name="Dong L."/>
            <person name="Ji J."/>
            <person name="Chen P."/>
            <person name="Wu S."/>
            <person name="Liu J."/>
            <person name="Xiao Y."/>
            <person name="Bu D."/>
            <person name="Tan J."/>
            <person name="Yang L."/>
            <person name="Ye C."/>
            <person name="Zhang J."/>
            <person name="Xu J."/>
            <person name="Zhou Y."/>
            <person name="Yu Y."/>
            <person name="Zhang B."/>
            <person name="Zhuang S."/>
            <person name="Wei H."/>
            <person name="Liu B."/>
            <person name="Lei M."/>
            <person name="Yu H."/>
            <person name="Li Y."/>
            <person name="Xu H."/>
            <person name="Wei S."/>
            <person name="He X."/>
            <person name="Fang L."/>
            <person name="Zhang Z."/>
            <person name="Zhang Y."/>
            <person name="Huang X."/>
            <person name="Su Z."/>
            <person name="Tong W."/>
            <person name="Li J."/>
            <person name="Tong Z."/>
            <person name="Li S."/>
            <person name="Ye J."/>
            <person name="Wang L."/>
            <person name="Fang L."/>
            <person name="Lei T."/>
            <person name="Chen C."/>
            <person name="Chen H."/>
            <person name="Xu Z."/>
            <person name="Li H."/>
            <person name="Huang H."/>
            <person name="Zhang F."/>
            <person name="Xu H."/>
            <person name="Li N."/>
            <person name="Zhao C."/>
            <person name="Li S."/>
            <person name="Dong L."/>
            <person name="Huang Y."/>
            <person name="Li L."/>
            <person name="Xi Y."/>
            <person name="Qi Q."/>
            <person name="Li W."/>
            <person name="Zhang B."/>
            <person name="Hu W."/>
            <person name="Zhang Y."/>
            <person name="Tian X."/>
            <person name="Jiao Y."/>
            <person name="Liang X."/>
            <person name="Jin J."/>
            <person name="Gao L."/>
            <person name="Zheng W."/>
            <person name="Hao B."/>
            <person name="Liu S."/>
            <person name="Wang W."/>
            <person name="Yuan L."/>
            <person name="Cao M."/>
            <person name="McDermott J."/>
            <person name="Samudrala R."/>
            <person name="Wang J."/>
            <person name="Wong G.K."/>
            <person name="Yang H."/>
        </authorList>
    </citation>
    <scope>NUCLEOTIDE SEQUENCE [LARGE SCALE GENOMIC DNA]</scope>
    <source>
        <strain evidence="3">cv. 93-11</strain>
    </source>
</reference>
<accession>A2ZAY1</accession>
<dbReference type="InterPro" id="IPR054000">
    <property type="entry name" value="MLKL_N"/>
</dbReference>
<dbReference type="PANTHER" id="PTHR35832">
    <property type="entry name" value="OS12G0248400 PROTEIN-RELATED"/>
    <property type="match status" value="1"/>
</dbReference>